<evidence type="ECO:0000313" key="3">
    <source>
        <dbReference type="EMBL" id="KAH7165648.1"/>
    </source>
</evidence>
<dbReference type="InterPro" id="IPR014710">
    <property type="entry name" value="RmlC-like_jellyroll"/>
</dbReference>
<organism evidence="3 4">
    <name type="scientific">Dactylonectria macrodidyma</name>
    <dbReference type="NCBI Taxonomy" id="307937"/>
    <lineage>
        <taxon>Eukaryota</taxon>
        <taxon>Fungi</taxon>
        <taxon>Dikarya</taxon>
        <taxon>Ascomycota</taxon>
        <taxon>Pezizomycotina</taxon>
        <taxon>Sordariomycetes</taxon>
        <taxon>Hypocreomycetidae</taxon>
        <taxon>Hypocreales</taxon>
        <taxon>Nectriaceae</taxon>
        <taxon>Dactylonectria</taxon>
    </lineage>
</organism>
<feature type="region of interest" description="Disordered" evidence="1">
    <location>
        <begin position="266"/>
        <end position="339"/>
    </location>
</feature>
<feature type="compositionally biased region" description="Pro residues" evidence="1">
    <location>
        <begin position="275"/>
        <end position="284"/>
    </location>
</feature>
<dbReference type="InterPro" id="IPR011051">
    <property type="entry name" value="RmlC_Cupin_sf"/>
</dbReference>
<name>A0A9P9FN67_9HYPO</name>
<dbReference type="SUPFAM" id="SSF51182">
    <property type="entry name" value="RmlC-like cupins"/>
    <property type="match status" value="1"/>
</dbReference>
<feature type="region of interest" description="Disordered" evidence="1">
    <location>
        <begin position="1"/>
        <end position="38"/>
    </location>
</feature>
<evidence type="ECO:0000259" key="2">
    <source>
        <dbReference type="PROSITE" id="PS00028"/>
    </source>
</evidence>
<feature type="region of interest" description="Disordered" evidence="1">
    <location>
        <begin position="492"/>
        <end position="536"/>
    </location>
</feature>
<dbReference type="EMBL" id="JAGMUV010000003">
    <property type="protein sequence ID" value="KAH7165648.1"/>
    <property type="molecule type" value="Genomic_DNA"/>
</dbReference>
<evidence type="ECO:0000313" key="4">
    <source>
        <dbReference type="Proteomes" id="UP000738349"/>
    </source>
</evidence>
<dbReference type="PROSITE" id="PS00028">
    <property type="entry name" value="ZINC_FINGER_C2H2_1"/>
    <property type="match status" value="1"/>
</dbReference>
<feature type="compositionally biased region" description="Low complexity" evidence="1">
    <location>
        <begin position="1"/>
        <end position="16"/>
    </location>
</feature>
<evidence type="ECO:0000256" key="1">
    <source>
        <dbReference type="SAM" id="MobiDB-lite"/>
    </source>
</evidence>
<sequence>MGSASSKSTPSSTGATLAPSGDTSPEPARIVSDVVSNSQAAPIGSLKLSSGLATHPKILAMQANWEKEKKQTSTGSPSTGGLPGVDAGTEKKGAPAGHSSVRAEARRFTDAAVNKQMNRLTSNVPKISTEGQIRSPSAEDLIRNGSLKSSVTPTPSRAESLLTQKVGERVVAILLAESDRPYSMYKGPDGVPVSARGVLIPANYKMHDHHSLPFICPVRDCRRLFSALKRLGAHFSAAHCTLTFNDNGDGTLSKVGSYIKHGPGGTPGIVVSREPLPPDAPPAAVPSLPLLRPSSGHPTDVTPSDKPSLRSSAMDSHHKTPLKPSTTIPEPSPKDPPALRSEVKDYLHRFLLPTQKTYKRVDVRDMIARPRKRDLPEDWLEIHRNTDLDSTHYACALAYLTGDEVTGPEKCVSFDTMQIRSTARLSHLCIIVPPDMHISAKKLFSIHNTCVGCRYWSHLYKRRSQCDWAPKSPMPGEELTFMSGTEEDASKLDAMDLDKPGPDPGLELDPRRTRRRLTGPMSEAATPSTTVDKQPAMAMSQASGSVLEMEEWEVAPGRMTDETSSETNARLDIAFSNSYLTSGQPVPVSEDISFNVVIIKPGSSKHWGVECNKLRTVSVAAGKVKVTIDEKTFQLGPNGMFIVRPGQTCKVDNRLYIDSMVHCTTIEGFDLQ</sequence>
<accession>A0A9P9FN67</accession>
<keyword evidence="4" id="KW-1185">Reference proteome</keyword>
<feature type="compositionally biased region" description="Basic and acidic residues" evidence="1">
    <location>
        <begin position="492"/>
        <end position="501"/>
    </location>
</feature>
<dbReference type="Gene3D" id="2.60.120.10">
    <property type="entry name" value="Jelly Rolls"/>
    <property type="match status" value="1"/>
</dbReference>
<dbReference type="OrthoDB" id="3545073at2759"/>
<proteinExistence type="predicted"/>
<feature type="domain" description="C2H2-type" evidence="2">
    <location>
        <begin position="216"/>
        <end position="239"/>
    </location>
</feature>
<dbReference type="AlphaFoldDB" id="A0A9P9FN67"/>
<feature type="compositionally biased region" description="Low complexity" evidence="1">
    <location>
        <begin position="285"/>
        <end position="295"/>
    </location>
</feature>
<comment type="caution">
    <text evidence="3">The sequence shown here is derived from an EMBL/GenBank/DDBJ whole genome shotgun (WGS) entry which is preliminary data.</text>
</comment>
<protein>
    <recommendedName>
        <fullName evidence="2">C2H2-type domain-containing protein</fullName>
    </recommendedName>
</protein>
<dbReference type="InterPro" id="IPR013087">
    <property type="entry name" value="Znf_C2H2_type"/>
</dbReference>
<gene>
    <name evidence="3" type="ORF">EDB81DRAFT_639428</name>
</gene>
<dbReference type="Proteomes" id="UP000738349">
    <property type="component" value="Unassembled WGS sequence"/>
</dbReference>
<reference evidence="3" key="1">
    <citation type="journal article" date="2021" name="Nat. Commun.">
        <title>Genetic determinants of endophytism in the Arabidopsis root mycobiome.</title>
        <authorList>
            <person name="Mesny F."/>
            <person name="Miyauchi S."/>
            <person name="Thiergart T."/>
            <person name="Pickel B."/>
            <person name="Atanasova L."/>
            <person name="Karlsson M."/>
            <person name="Huettel B."/>
            <person name="Barry K.W."/>
            <person name="Haridas S."/>
            <person name="Chen C."/>
            <person name="Bauer D."/>
            <person name="Andreopoulos W."/>
            <person name="Pangilinan J."/>
            <person name="LaButti K."/>
            <person name="Riley R."/>
            <person name="Lipzen A."/>
            <person name="Clum A."/>
            <person name="Drula E."/>
            <person name="Henrissat B."/>
            <person name="Kohler A."/>
            <person name="Grigoriev I.V."/>
            <person name="Martin F.M."/>
            <person name="Hacquard S."/>
        </authorList>
    </citation>
    <scope>NUCLEOTIDE SEQUENCE</scope>
    <source>
        <strain evidence="3">MPI-CAGE-AT-0147</strain>
    </source>
</reference>
<feature type="region of interest" description="Disordered" evidence="1">
    <location>
        <begin position="66"/>
        <end position="104"/>
    </location>
</feature>